<sequence length="534" mass="61510">MESTDEGEKGDTHLQQINRVIHGLNKRKEDMLARHQANPEMGSHIQELQEIESQLQDFSESKRSLSQRPTANQFSCLAKVNWLRVVLDEAHIIKERTTKTAKAVFLLNAQKRWCMTGTPIQNKVEDLYSLVRFLQVPQYQEPQYWSSNIARPLKHNDCRARERLQSLLSDILLRRTKCQKEQEGLAALVPLPAKVIQLRTDAFRSDEQDFYNALENESRVEFDSYVAKGTVLQNYASILQLILRLRQACGHPQLVVEGRRRSSASENRILNPVRICCACDEEMEQYWGSQSCSHLFCQQCVQYYQRGQDPITEDSQAMFSCPLCCQTDENVVVWKKIPLPTQPIPADQLVSGQPWRPSTKICALLQELHRMWKEDPEEKAIVFSQWTSMLDHVQRALHHQNIRYSRLDGSMTSVARDRSQGQFTNDPKTNVFLISLKAGGQGLNLVCASRVFLLDPWWNPATEAQAIDRVHRMGQKRPVFVTRFVIQGTIEERILKLQQKKSEIAQSTIDGAANRSKKRDQALRFQELQLLLNS</sequence>
<keyword evidence="8" id="KW-0175">Coiled coil</keyword>
<dbReference type="GO" id="GO:0008094">
    <property type="term" value="F:ATP-dependent activity, acting on DNA"/>
    <property type="evidence" value="ECO:0007669"/>
    <property type="project" value="TreeGrafter"/>
</dbReference>
<dbReference type="PROSITE" id="PS51194">
    <property type="entry name" value="HELICASE_CTER"/>
    <property type="match status" value="1"/>
</dbReference>
<evidence type="ECO:0000256" key="3">
    <source>
        <dbReference type="ARBA" id="ARBA00022771"/>
    </source>
</evidence>
<dbReference type="Gene3D" id="3.40.50.10810">
    <property type="entry name" value="Tandem AAA-ATPase domain"/>
    <property type="match status" value="1"/>
</dbReference>
<dbReference type="Gene3D" id="3.40.50.300">
    <property type="entry name" value="P-loop containing nucleotide triphosphate hydrolases"/>
    <property type="match status" value="1"/>
</dbReference>
<dbReference type="PROSITE" id="PS50089">
    <property type="entry name" value="ZF_RING_2"/>
    <property type="match status" value="1"/>
</dbReference>
<name>A0A7S4NGY3_9EUKA</name>
<evidence type="ECO:0000256" key="8">
    <source>
        <dbReference type="SAM" id="Coils"/>
    </source>
</evidence>
<organism evidence="11">
    <name type="scientific">Paramoeba aestuarina</name>
    <dbReference type="NCBI Taxonomy" id="180227"/>
    <lineage>
        <taxon>Eukaryota</taxon>
        <taxon>Amoebozoa</taxon>
        <taxon>Discosea</taxon>
        <taxon>Flabellinia</taxon>
        <taxon>Dactylopodida</taxon>
        <taxon>Paramoebidae</taxon>
        <taxon>Paramoeba</taxon>
    </lineage>
</organism>
<dbReference type="GO" id="GO:0005524">
    <property type="term" value="F:ATP binding"/>
    <property type="evidence" value="ECO:0007669"/>
    <property type="project" value="UniProtKB-KW"/>
</dbReference>
<dbReference type="SUPFAM" id="SSF57850">
    <property type="entry name" value="RING/U-box"/>
    <property type="match status" value="1"/>
</dbReference>
<dbReference type="CDD" id="cd18793">
    <property type="entry name" value="SF2_C_SNF"/>
    <property type="match status" value="1"/>
</dbReference>
<evidence type="ECO:0000256" key="7">
    <source>
        <dbReference type="PROSITE-ProRule" id="PRU00175"/>
    </source>
</evidence>
<reference evidence="11" key="1">
    <citation type="submission" date="2021-01" db="EMBL/GenBank/DDBJ databases">
        <authorList>
            <person name="Corre E."/>
            <person name="Pelletier E."/>
            <person name="Niang G."/>
            <person name="Scheremetjew M."/>
            <person name="Finn R."/>
            <person name="Kale V."/>
            <person name="Holt S."/>
            <person name="Cochrane G."/>
            <person name="Meng A."/>
            <person name="Brown T."/>
            <person name="Cohen L."/>
        </authorList>
    </citation>
    <scope>NUCLEOTIDE SEQUENCE</scope>
    <source>
        <strain evidence="11">SoJaBio B1-5/56/2</strain>
    </source>
</reference>
<dbReference type="InterPro" id="IPR001650">
    <property type="entry name" value="Helicase_C-like"/>
</dbReference>
<feature type="coiled-coil region" evidence="8">
    <location>
        <begin position="14"/>
        <end position="68"/>
    </location>
</feature>
<dbReference type="PANTHER" id="PTHR45626">
    <property type="entry name" value="TRANSCRIPTION TERMINATION FACTOR 2-RELATED"/>
    <property type="match status" value="1"/>
</dbReference>
<evidence type="ECO:0000259" key="10">
    <source>
        <dbReference type="PROSITE" id="PS51194"/>
    </source>
</evidence>
<accession>A0A7S4NGY3</accession>
<feature type="domain" description="Helicase C-terminal" evidence="10">
    <location>
        <begin position="364"/>
        <end position="524"/>
    </location>
</feature>
<dbReference type="GO" id="GO:0005634">
    <property type="term" value="C:nucleus"/>
    <property type="evidence" value="ECO:0007669"/>
    <property type="project" value="TreeGrafter"/>
</dbReference>
<keyword evidence="4" id="KW-0378">Hydrolase</keyword>
<dbReference type="InterPro" id="IPR038718">
    <property type="entry name" value="SNF2-like_sf"/>
</dbReference>
<keyword evidence="1" id="KW-0479">Metal-binding</keyword>
<dbReference type="EMBL" id="HBKR01007061">
    <property type="protein sequence ID" value="CAE2287220.1"/>
    <property type="molecule type" value="Transcribed_RNA"/>
</dbReference>
<dbReference type="InterPro" id="IPR049730">
    <property type="entry name" value="SNF2/RAD54-like_C"/>
</dbReference>
<evidence type="ECO:0000256" key="5">
    <source>
        <dbReference type="ARBA" id="ARBA00022833"/>
    </source>
</evidence>
<dbReference type="SUPFAM" id="SSF52540">
    <property type="entry name" value="P-loop containing nucleoside triphosphate hydrolases"/>
    <property type="match status" value="2"/>
</dbReference>
<dbReference type="GO" id="GO:0008270">
    <property type="term" value="F:zinc ion binding"/>
    <property type="evidence" value="ECO:0007669"/>
    <property type="project" value="UniProtKB-KW"/>
</dbReference>
<evidence type="ECO:0000256" key="1">
    <source>
        <dbReference type="ARBA" id="ARBA00022723"/>
    </source>
</evidence>
<proteinExistence type="predicted"/>
<dbReference type="PROSITE" id="PS00518">
    <property type="entry name" value="ZF_RING_1"/>
    <property type="match status" value="1"/>
</dbReference>
<evidence type="ECO:0000256" key="4">
    <source>
        <dbReference type="ARBA" id="ARBA00022801"/>
    </source>
</evidence>
<dbReference type="InterPro" id="IPR050628">
    <property type="entry name" value="SNF2_RAD54_helicase_TF"/>
</dbReference>
<dbReference type="InterPro" id="IPR001841">
    <property type="entry name" value="Znf_RING"/>
</dbReference>
<dbReference type="Pfam" id="PF00271">
    <property type="entry name" value="Helicase_C"/>
    <property type="match status" value="1"/>
</dbReference>
<dbReference type="SMART" id="SM00490">
    <property type="entry name" value="HELICc"/>
    <property type="match status" value="1"/>
</dbReference>
<evidence type="ECO:0000313" key="11">
    <source>
        <dbReference type="EMBL" id="CAE2287220.1"/>
    </source>
</evidence>
<evidence type="ECO:0000256" key="2">
    <source>
        <dbReference type="ARBA" id="ARBA00022741"/>
    </source>
</evidence>
<dbReference type="Pfam" id="PF00176">
    <property type="entry name" value="SNF2-rel_dom"/>
    <property type="match status" value="1"/>
</dbReference>
<dbReference type="InterPro" id="IPR017907">
    <property type="entry name" value="Znf_RING_CS"/>
</dbReference>
<dbReference type="AlphaFoldDB" id="A0A7S4NGY3"/>
<protein>
    <submittedName>
        <fullName evidence="11">Uncharacterized protein</fullName>
    </submittedName>
</protein>
<dbReference type="GO" id="GO:0006281">
    <property type="term" value="P:DNA repair"/>
    <property type="evidence" value="ECO:0007669"/>
    <property type="project" value="TreeGrafter"/>
</dbReference>
<dbReference type="InterPro" id="IPR000330">
    <property type="entry name" value="SNF2_N"/>
</dbReference>
<keyword evidence="5" id="KW-0862">Zinc</keyword>
<evidence type="ECO:0000256" key="6">
    <source>
        <dbReference type="ARBA" id="ARBA00022840"/>
    </source>
</evidence>
<keyword evidence="3 7" id="KW-0863">Zinc-finger</keyword>
<evidence type="ECO:0000259" key="9">
    <source>
        <dbReference type="PROSITE" id="PS50089"/>
    </source>
</evidence>
<keyword evidence="2" id="KW-0547">Nucleotide-binding</keyword>
<keyword evidence="6" id="KW-0067">ATP-binding</keyword>
<feature type="domain" description="RING-type" evidence="9">
    <location>
        <begin position="276"/>
        <end position="324"/>
    </location>
</feature>
<dbReference type="GO" id="GO:0016787">
    <property type="term" value="F:hydrolase activity"/>
    <property type="evidence" value="ECO:0007669"/>
    <property type="project" value="UniProtKB-KW"/>
</dbReference>
<gene>
    <name evidence="11" type="ORF">NAES01612_LOCUS4638</name>
</gene>
<dbReference type="InterPro" id="IPR027417">
    <property type="entry name" value="P-loop_NTPase"/>
</dbReference>